<evidence type="ECO:0000313" key="2">
    <source>
        <dbReference type="EMBL" id="GGG40515.1"/>
    </source>
</evidence>
<dbReference type="RefSeq" id="WP_188462474.1">
    <property type="nucleotide sequence ID" value="NZ_BMFQ01000001.1"/>
</dbReference>
<proteinExistence type="predicted"/>
<dbReference type="SUPFAM" id="SSF54427">
    <property type="entry name" value="NTF2-like"/>
    <property type="match status" value="1"/>
</dbReference>
<gene>
    <name evidence="2" type="ORF">GCM10010976_10180</name>
</gene>
<evidence type="ECO:0000313" key="3">
    <source>
        <dbReference type="Proteomes" id="UP000625976"/>
    </source>
</evidence>
<name>A0A917GE98_9FLAO</name>
<dbReference type="Gene3D" id="3.10.450.50">
    <property type="match status" value="1"/>
</dbReference>
<evidence type="ECO:0000256" key="1">
    <source>
        <dbReference type="SAM" id="SignalP"/>
    </source>
</evidence>
<feature type="signal peptide" evidence="1">
    <location>
        <begin position="1"/>
        <end position="21"/>
    </location>
</feature>
<keyword evidence="1" id="KW-0732">Signal</keyword>
<evidence type="ECO:0008006" key="4">
    <source>
        <dbReference type="Google" id="ProtNLM"/>
    </source>
</evidence>
<dbReference type="EMBL" id="BMFQ01000001">
    <property type="protein sequence ID" value="GGG40515.1"/>
    <property type="molecule type" value="Genomic_DNA"/>
</dbReference>
<feature type="chain" id="PRO_5037548234" description="Nuclear transport factor 2 family protein" evidence="1">
    <location>
        <begin position="22"/>
        <end position="173"/>
    </location>
</feature>
<sequence>MKHLKFRFSPLCLFLISILFLGCSEGKTSSDSQKNIDLVNKYVQAVEALDYEGMGSLLDENYIGIGPSIGDSINKSNALINWEKNATTLYQSIKYKKSRTFSVSVTDGDQPGNWVSNWAEVAITYQGDKGSVDLLANTIYKIENDKIVESYTFYNEADALEQLGYVFINVNNL</sequence>
<organism evidence="2 3">
    <name type="scientific">Bizionia arctica</name>
    <dbReference type="NCBI Taxonomy" id="1495645"/>
    <lineage>
        <taxon>Bacteria</taxon>
        <taxon>Pseudomonadati</taxon>
        <taxon>Bacteroidota</taxon>
        <taxon>Flavobacteriia</taxon>
        <taxon>Flavobacteriales</taxon>
        <taxon>Flavobacteriaceae</taxon>
        <taxon>Bizionia</taxon>
    </lineage>
</organism>
<reference evidence="2" key="2">
    <citation type="submission" date="2020-09" db="EMBL/GenBank/DDBJ databases">
        <authorList>
            <person name="Sun Q."/>
            <person name="Zhou Y."/>
        </authorList>
    </citation>
    <scope>NUCLEOTIDE SEQUENCE</scope>
    <source>
        <strain evidence="2">CGMCC 1.12751</strain>
    </source>
</reference>
<protein>
    <recommendedName>
        <fullName evidence="4">Nuclear transport factor 2 family protein</fullName>
    </recommendedName>
</protein>
<dbReference type="AlphaFoldDB" id="A0A917GE98"/>
<accession>A0A917GE98</accession>
<dbReference type="Proteomes" id="UP000625976">
    <property type="component" value="Unassembled WGS sequence"/>
</dbReference>
<dbReference type="PROSITE" id="PS51257">
    <property type="entry name" value="PROKAR_LIPOPROTEIN"/>
    <property type="match status" value="1"/>
</dbReference>
<comment type="caution">
    <text evidence="2">The sequence shown here is derived from an EMBL/GenBank/DDBJ whole genome shotgun (WGS) entry which is preliminary data.</text>
</comment>
<dbReference type="InterPro" id="IPR032710">
    <property type="entry name" value="NTF2-like_dom_sf"/>
</dbReference>
<keyword evidence="3" id="KW-1185">Reference proteome</keyword>
<reference evidence="2" key="1">
    <citation type="journal article" date="2014" name="Int. J. Syst. Evol. Microbiol.">
        <title>Complete genome sequence of Corynebacterium casei LMG S-19264T (=DSM 44701T), isolated from a smear-ripened cheese.</title>
        <authorList>
            <consortium name="US DOE Joint Genome Institute (JGI-PGF)"/>
            <person name="Walter F."/>
            <person name="Albersmeier A."/>
            <person name="Kalinowski J."/>
            <person name="Ruckert C."/>
        </authorList>
    </citation>
    <scope>NUCLEOTIDE SEQUENCE</scope>
    <source>
        <strain evidence="2">CGMCC 1.12751</strain>
    </source>
</reference>